<dbReference type="EMBL" id="LT629732">
    <property type="protein sequence ID" value="SDT06001.1"/>
    <property type="molecule type" value="Genomic_DNA"/>
</dbReference>
<keyword evidence="5" id="KW-0547">Nucleotide-binding</keyword>
<dbReference type="InterPro" id="IPR004654">
    <property type="entry name" value="ROK_glcA"/>
</dbReference>
<gene>
    <name evidence="9" type="ORF">SAMN04489717_4880</name>
</gene>
<dbReference type="GO" id="GO:0005737">
    <property type="term" value="C:cytoplasm"/>
    <property type="evidence" value="ECO:0007669"/>
    <property type="project" value="InterPro"/>
</dbReference>
<keyword evidence="4" id="KW-0808">Transferase</keyword>
<dbReference type="GO" id="GO:0004340">
    <property type="term" value="F:glucokinase activity"/>
    <property type="evidence" value="ECO:0007669"/>
    <property type="project" value="UniProtKB-EC"/>
</dbReference>
<evidence type="ECO:0000313" key="9">
    <source>
        <dbReference type="EMBL" id="SDT06001.1"/>
    </source>
</evidence>
<dbReference type="InterPro" id="IPR049874">
    <property type="entry name" value="ROK_cs"/>
</dbReference>
<proteinExistence type="inferred from homology"/>
<dbReference type="GO" id="GO:0005524">
    <property type="term" value="F:ATP binding"/>
    <property type="evidence" value="ECO:0007669"/>
    <property type="project" value="UniProtKB-KW"/>
</dbReference>
<evidence type="ECO:0000256" key="2">
    <source>
        <dbReference type="ARBA" id="ARBA00012323"/>
    </source>
</evidence>
<sequence>MMAFIQALTVGVDIGGTKVAAGVVDPEGNILERLRRDTPSTSPQATEDTIADVVAELRSRYEVTAVGIGAAGWIDVTGASVLFSPHLAWRHEPLRDAVRRRVRLPVIIENDANAAAWAEWRFGAGQGESHLVCVTLGTGIGGAVVTDGVMLRGKYGVAGEFGHMTIVPGGHRCECGNRGCWEQYASGNSLVREARELAASGSPVAQNLLDRVGGDPLRITGPSVTEAAKDGDPVAVELLEEVGRWLGVGLANLAAAFDPGTFVVGGGVSEAGDLFLAPARDTFKRSLTGRGFRPEAQIQRAALGNEAGLVGAADLARENIRLFRRRRRRRRPASERLRERVDRLADI</sequence>
<dbReference type="SUPFAM" id="SSF53067">
    <property type="entry name" value="Actin-like ATPase domain"/>
    <property type="match status" value="1"/>
</dbReference>
<keyword evidence="6 9" id="KW-0418">Kinase</keyword>
<evidence type="ECO:0000256" key="6">
    <source>
        <dbReference type="ARBA" id="ARBA00022777"/>
    </source>
</evidence>
<evidence type="ECO:0000256" key="3">
    <source>
        <dbReference type="ARBA" id="ARBA00014701"/>
    </source>
</evidence>
<keyword evidence="10" id="KW-1185">Reference proteome</keyword>
<accession>A0A1H1XAG9</accession>
<name>A0A1H1XAG9_9ACTN</name>
<evidence type="ECO:0000256" key="7">
    <source>
        <dbReference type="ARBA" id="ARBA00022840"/>
    </source>
</evidence>
<evidence type="ECO:0000256" key="4">
    <source>
        <dbReference type="ARBA" id="ARBA00022679"/>
    </source>
</evidence>
<dbReference type="CDD" id="cd24061">
    <property type="entry name" value="ASKHA_NBD_ROK_SgGLK-like"/>
    <property type="match status" value="1"/>
</dbReference>
<dbReference type="Proteomes" id="UP000198983">
    <property type="component" value="Chromosome I"/>
</dbReference>
<dbReference type="Pfam" id="PF00480">
    <property type="entry name" value="ROK"/>
    <property type="match status" value="1"/>
</dbReference>
<dbReference type="GO" id="GO:0006096">
    <property type="term" value="P:glycolytic process"/>
    <property type="evidence" value="ECO:0007669"/>
    <property type="project" value="InterPro"/>
</dbReference>
<dbReference type="STRING" id="117157.SAMN04489717_4880"/>
<evidence type="ECO:0000313" key="10">
    <source>
        <dbReference type="Proteomes" id="UP000198983"/>
    </source>
</evidence>
<evidence type="ECO:0000256" key="5">
    <source>
        <dbReference type="ARBA" id="ARBA00022741"/>
    </source>
</evidence>
<dbReference type="PANTHER" id="PTHR18964">
    <property type="entry name" value="ROK (REPRESSOR, ORF, KINASE) FAMILY"/>
    <property type="match status" value="1"/>
</dbReference>
<protein>
    <recommendedName>
        <fullName evidence="3">Glucokinase</fullName>
        <ecNumber evidence="2">2.7.1.2</ecNumber>
    </recommendedName>
    <alternativeName>
        <fullName evidence="8">Glucose kinase</fullName>
    </alternativeName>
</protein>
<evidence type="ECO:0000256" key="1">
    <source>
        <dbReference type="ARBA" id="ARBA00006479"/>
    </source>
</evidence>
<dbReference type="Gene3D" id="3.30.420.40">
    <property type="match status" value="2"/>
</dbReference>
<dbReference type="PROSITE" id="PS01125">
    <property type="entry name" value="ROK"/>
    <property type="match status" value="1"/>
</dbReference>
<dbReference type="InterPro" id="IPR043129">
    <property type="entry name" value="ATPase_NBD"/>
</dbReference>
<evidence type="ECO:0000256" key="8">
    <source>
        <dbReference type="ARBA" id="ARBA00032386"/>
    </source>
</evidence>
<organism evidence="9 10">
    <name type="scientific">Actinopolymorpha singaporensis</name>
    <dbReference type="NCBI Taxonomy" id="117157"/>
    <lineage>
        <taxon>Bacteria</taxon>
        <taxon>Bacillati</taxon>
        <taxon>Actinomycetota</taxon>
        <taxon>Actinomycetes</taxon>
        <taxon>Propionibacteriales</taxon>
        <taxon>Actinopolymorphaceae</taxon>
        <taxon>Actinopolymorpha</taxon>
    </lineage>
</organism>
<comment type="similarity">
    <text evidence="1">Belongs to the ROK (NagC/XylR) family.</text>
</comment>
<dbReference type="PANTHER" id="PTHR18964:SF173">
    <property type="entry name" value="GLUCOKINASE"/>
    <property type="match status" value="1"/>
</dbReference>
<dbReference type="AlphaFoldDB" id="A0A1H1XAG9"/>
<dbReference type="EC" id="2.7.1.2" evidence="2"/>
<keyword evidence="7" id="KW-0067">ATP-binding</keyword>
<reference evidence="9 10" key="1">
    <citation type="submission" date="2016-10" db="EMBL/GenBank/DDBJ databases">
        <authorList>
            <person name="de Groot N.N."/>
        </authorList>
    </citation>
    <scope>NUCLEOTIDE SEQUENCE [LARGE SCALE GENOMIC DNA]</scope>
    <source>
        <strain evidence="9 10">DSM 22024</strain>
    </source>
</reference>
<dbReference type="InterPro" id="IPR000600">
    <property type="entry name" value="ROK"/>
</dbReference>
<dbReference type="NCBIfam" id="TIGR00744">
    <property type="entry name" value="ROK_glcA_fam"/>
    <property type="match status" value="1"/>
</dbReference>